<gene>
    <name evidence="1" type="ORF">FJT64_013991</name>
</gene>
<evidence type="ECO:0000313" key="2">
    <source>
        <dbReference type="Proteomes" id="UP000440578"/>
    </source>
</evidence>
<protein>
    <submittedName>
        <fullName evidence="1">Uncharacterized protein</fullName>
    </submittedName>
</protein>
<proteinExistence type="predicted"/>
<accession>A0A6A4V7R3</accession>
<dbReference type="AlphaFoldDB" id="A0A6A4V7R3"/>
<dbReference type="Proteomes" id="UP000440578">
    <property type="component" value="Unassembled WGS sequence"/>
</dbReference>
<keyword evidence="2" id="KW-1185">Reference proteome</keyword>
<evidence type="ECO:0000313" key="1">
    <source>
        <dbReference type="EMBL" id="KAF0287604.1"/>
    </source>
</evidence>
<dbReference type="EMBL" id="VIIS01002179">
    <property type="protein sequence ID" value="KAF0287604.1"/>
    <property type="molecule type" value="Genomic_DNA"/>
</dbReference>
<sequence length="84" mass="9454">MTTPHGLAVDTLLRLMGEEHLMMKEGDGRPMTSMPVLEDGEVATLHVREGTPVAKEYKQAMLLLWCSAFYIFNIKTTQKSKNTN</sequence>
<comment type="caution">
    <text evidence="1">The sequence shown here is derived from an EMBL/GenBank/DDBJ whole genome shotgun (WGS) entry which is preliminary data.</text>
</comment>
<name>A0A6A4V7R3_AMPAM</name>
<reference evidence="1 2" key="1">
    <citation type="submission" date="2019-07" db="EMBL/GenBank/DDBJ databases">
        <title>Draft genome assembly of a fouling barnacle, Amphibalanus amphitrite (Darwin, 1854): The first reference genome for Thecostraca.</title>
        <authorList>
            <person name="Kim W."/>
        </authorList>
    </citation>
    <scope>NUCLEOTIDE SEQUENCE [LARGE SCALE GENOMIC DNA]</scope>
    <source>
        <strain evidence="1">SNU_AA5</strain>
        <tissue evidence="1">Soma without cirri and trophi</tissue>
    </source>
</reference>
<organism evidence="1 2">
    <name type="scientific">Amphibalanus amphitrite</name>
    <name type="common">Striped barnacle</name>
    <name type="synonym">Balanus amphitrite</name>
    <dbReference type="NCBI Taxonomy" id="1232801"/>
    <lineage>
        <taxon>Eukaryota</taxon>
        <taxon>Metazoa</taxon>
        <taxon>Ecdysozoa</taxon>
        <taxon>Arthropoda</taxon>
        <taxon>Crustacea</taxon>
        <taxon>Multicrustacea</taxon>
        <taxon>Cirripedia</taxon>
        <taxon>Thoracica</taxon>
        <taxon>Thoracicalcarea</taxon>
        <taxon>Balanomorpha</taxon>
        <taxon>Balanoidea</taxon>
        <taxon>Balanidae</taxon>
        <taxon>Amphibalaninae</taxon>
        <taxon>Amphibalanus</taxon>
    </lineage>
</organism>